<reference evidence="4" key="1">
    <citation type="submission" date="2025-08" db="UniProtKB">
        <authorList>
            <consortium name="RefSeq"/>
        </authorList>
    </citation>
    <scope>IDENTIFICATION</scope>
    <source>
        <strain evidence="4">Wakin</strain>
        <tissue evidence="4">Muscle</tissue>
    </source>
</reference>
<feature type="region of interest" description="Disordered" evidence="1">
    <location>
        <begin position="1"/>
        <end position="22"/>
    </location>
</feature>
<accession>A0A6P6NAI3</accession>
<name>A0A6P6NAI3_CARAU</name>
<proteinExistence type="predicted"/>
<dbReference type="AlphaFoldDB" id="A0A6P6NAI3"/>
<evidence type="ECO:0000313" key="3">
    <source>
        <dbReference type="Proteomes" id="UP000515129"/>
    </source>
</evidence>
<dbReference type="RefSeq" id="XP_026105543.1">
    <property type="nucleotide sequence ID" value="XM_026249758.1"/>
</dbReference>
<evidence type="ECO:0000256" key="1">
    <source>
        <dbReference type="SAM" id="MobiDB-lite"/>
    </source>
</evidence>
<organism evidence="3 4">
    <name type="scientific">Carassius auratus</name>
    <name type="common">Goldfish</name>
    <dbReference type="NCBI Taxonomy" id="7957"/>
    <lineage>
        <taxon>Eukaryota</taxon>
        <taxon>Metazoa</taxon>
        <taxon>Chordata</taxon>
        <taxon>Craniata</taxon>
        <taxon>Vertebrata</taxon>
        <taxon>Euteleostomi</taxon>
        <taxon>Actinopterygii</taxon>
        <taxon>Neopterygii</taxon>
        <taxon>Teleostei</taxon>
        <taxon>Ostariophysi</taxon>
        <taxon>Cypriniformes</taxon>
        <taxon>Cyprinidae</taxon>
        <taxon>Cyprininae</taxon>
        <taxon>Carassius</taxon>
    </lineage>
</organism>
<feature type="transmembrane region" description="Helical" evidence="2">
    <location>
        <begin position="184"/>
        <end position="211"/>
    </location>
</feature>
<dbReference type="PANTHER" id="PTHR21063">
    <property type="entry name" value="LFA-3"/>
    <property type="match status" value="1"/>
</dbReference>
<dbReference type="InterPro" id="IPR036179">
    <property type="entry name" value="Ig-like_dom_sf"/>
</dbReference>
<keyword evidence="2" id="KW-1133">Transmembrane helix</keyword>
<dbReference type="KEGG" id="caua:113077349"/>
<evidence type="ECO:0000313" key="4">
    <source>
        <dbReference type="RefSeq" id="XP_026105543.1"/>
    </source>
</evidence>
<sequence length="234" mass="25970">MDWHEVPEVGLEPGSPSQAVLGSNSVSVTEGDFVTLKSDVSMQERDQMLWYFNDTLIALIRDDPTEGCVYDGERQRFRNRLSVDFETGSLTIKNIRSEHAGRYEAEIVRNESSGTSQSHSECDRTKIITKMINTGDTIKTFSVSVRPDSSSDRSDISASRSRLDKFNKGSYYKEKEQVCKKSSVLSVGLVAGVCAVAVVLVAAAVLGVLYYRDEISKKEDREKNKSEHLLAVSA</sequence>
<dbReference type="GeneID" id="113077349"/>
<dbReference type="SUPFAM" id="SSF48726">
    <property type="entry name" value="Immunoglobulin"/>
    <property type="match status" value="1"/>
</dbReference>
<dbReference type="OrthoDB" id="8741746at2759"/>
<keyword evidence="3" id="KW-1185">Reference proteome</keyword>
<dbReference type="Gene3D" id="2.60.40.10">
    <property type="entry name" value="Immunoglobulins"/>
    <property type="match status" value="1"/>
</dbReference>
<evidence type="ECO:0000256" key="2">
    <source>
        <dbReference type="SAM" id="Phobius"/>
    </source>
</evidence>
<keyword evidence="2" id="KW-0812">Transmembrane</keyword>
<keyword evidence="2" id="KW-0472">Membrane</keyword>
<protein>
    <submittedName>
        <fullName evidence="4">Uncharacterized protein LOC113077349</fullName>
    </submittedName>
</protein>
<gene>
    <name evidence="4" type="primary">LOC113077349</name>
</gene>
<dbReference type="PANTHER" id="PTHR21063:SF4">
    <property type="entry name" value="CD48 ANTIGEN-RELATED"/>
    <property type="match status" value="1"/>
</dbReference>
<dbReference type="InterPro" id="IPR013783">
    <property type="entry name" value="Ig-like_fold"/>
</dbReference>
<dbReference type="Proteomes" id="UP000515129">
    <property type="component" value="Unplaced"/>
</dbReference>